<dbReference type="Proteomes" id="UP000828251">
    <property type="component" value="Unassembled WGS sequence"/>
</dbReference>
<dbReference type="OrthoDB" id="646980at2759"/>
<organism evidence="1 2">
    <name type="scientific">Gossypium stocksii</name>
    <dbReference type="NCBI Taxonomy" id="47602"/>
    <lineage>
        <taxon>Eukaryota</taxon>
        <taxon>Viridiplantae</taxon>
        <taxon>Streptophyta</taxon>
        <taxon>Embryophyta</taxon>
        <taxon>Tracheophyta</taxon>
        <taxon>Spermatophyta</taxon>
        <taxon>Magnoliopsida</taxon>
        <taxon>eudicotyledons</taxon>
        <taxon>Gunneridae</taxon>
        <taxon>Pentapetalae</taxon>
        <taxon>rosids</taxon>
        <taxon>malvids</taxon>
        <taxon>Malvales</taxon>
        <taxon>Malvaceae</taxon>
        <taxon>Malvoideae</taxon>
        <taxon>Gossypium</taxon>
    </lineage>
</organism>
<dbReference type="PANTHER" id="PTHR15321">
    <property type="entry name" value="TUMOR SUPPRESSOR P53-BINDING PROTEIN 1"/>
    <property type="match status" value="1"/>
</dbReference>
<dbReference type="GO" id="GO:0042393">
    <property type="term" value="F:histone binding"/>
    <property type="evidence" value="ECO:0007669"/>
    <property type="project" value="TreeGrafter"/>
</dbReference>
<dbReference type="AlphaFoldDB" id="A0A9D3UIV4"/>
<evidence type="ECO:0000313" key="1">
    <source>
        <dbReference type="EMBL" id="KAH1046027.1"/>
    </source>
</evidence>
<proteinExistence type="predicted"/>
<dbReference type="GO" id="GO:0000077">
    <property type="term" value="P:DNA damage checkpoint signaling"/>
    <property type="evidence" value="ECO:0007669"/>
    <property type="project" value="TreeGrafter"/>
</dbReference>
<evidence type="ECO:0000313" key="2">
    <source>
        <dbReference type="Proteomes" id="UP000828251"/>
    </source>
</evidence>
<dbReference type="InterPro" id="IPR047252">
    <property type="entry name" value="TP53BP1-like"/>
</dbReference>
<sequence length="184" mass="21131">MRDAGGLGLFKNYYKEKEVEGEEDEEKDEKKKKKSYFDPLTTHSTWQVNWSHQLVNWPPTNNQIPDTCAVNSLILKDKWLTDSVIAGFALSPEKYMVLSNQSETRLTRIGKPVRYDNGGYIFDGVGVMLHGKPQFYTKFAKLSSWIVRSLYSGKLLPFTEKNHTTLHDVTASDCMISDNWSQEI</sequence>
<gene>
    <name evidence="1" type="ORF">J1N35_036811</name>
</gene>
<dbReference type="GO" id="GO:0045944">
    <property type="term" value="P:positive regulation of transcription by RNA polymerase II"/>
    <property type="evidence" value="ECO:0007669"/>
    <property type="project" value="TreeGrafter"/>
</dbReference>
<dbReference type="PANTHER" id="PTHR15321:SF3">
    <property type="entry name" value="TP53-BINDING PROTEIN 1"/>
    <property type="match status" value="1"/>
</dbReference>
<dbReference type="EMBL" id="JAIQCV010000011">
    <property type="protein sequence ID" value="KAH1046027.1"/>
    <property type="molecule type" value="Genomic_DNA"/>
</dbReference>
<protein>
    <submittedName>
        <fullName evidence="1">Uncharacterized protein</fullName>
    </submittedName>
</protein>
<keyword evidence="2" id="KW-1185">Reference proteome</keyword>
<comment type="caution">
    <text evidence="1">The sequence shown here is derived from an EMBL/GenBank/DDBJ whole genome shotgun (WGS) entry which is preliminary data.</text>
</comment>
<name>A0A9D3UIV4_9ROSI</name>
<reference evidence="1 2" key="1">
    <citation type="journal article" date="2021" name="Plant Biotechnol. J.">
        <title>Multi-omics assisted identification of the key and species-specific regulatory components of drought-tolerant mechanisms in Gossypium stocksii.</title>
        <authorList>
            <person name="Yu D."/>
            <person name="Ke L."/>
            <person name="Zhang D."/>
            <person name="Wu Y."/>
            <person name="Sun Y."/>
            <person name="Mei J."/>
            <person name="Sun J."/>
            <person name="Sun Y."/>
        </authorList>
    </citation>
    <scope>NUCLEOTIDE SEQUENCE [LARGE SCALE GENOMIC DNA]</scope>
    <source>
        <strain evidence="2">cv. E1</strain>
        <tissue evidence="1">Leaf</tissue>
    </source>
</reference>
<accession>A0A9D3UIV4</accession>
<dbReference type="GO" id="GO:0005634">
    <property type="term" value="C:nucleus"/>
    <property type="evidence" value="ECO:0007669"/>
    <property type="project" value="TreeGrafter"/>
</dbReference>